<dbReference type="AlphaFoldDB" id="A0A8J2RBC5"/>
<keyword evidence="3" id="KW-1185">Reference proteome</keyword>
<dbReference type="Pfam" id="PF00535">
    <property type="entry name" value="Glycos_transf_2"/>
    <property type="match status" value="1"/>
</dbReference>
<dbReference type="PANTHER" id="PTHR22916:SF3">
    <property type="entry name" value="UDP-GLCNAC:BETAGAL BETA-1,3-N-ACETYLGLUCOSAMINYLTRANSFERASE-LIKE PROTEIN 1"/>
    <property type="match status" value="1"/>
</dbReference>
<evidence type="ECO:0000313" key="2">
    <source>
        <dbReference type="EMBL" id="CAH0098376.1"/>
    </source>
</evidence>
<organism evidence="2 3">
    <name type="scientific">Daphnia galeata</name>
    <dbReference type="NCBI Taxonomy" id="27404"/>
    <lineage>
        <taxon>Eukaryota</taxon>
        <taxon>Metazoa</taxon>
        <taxon>Ecdysozoa</taxon>
        <taxon>Arthropoda</taxon>
        <taxon>Crustacea</taxon>
        <taxon>Branchiopoda</taxon>
        <taxon>Diplostraca</taxon>
        <taxon>Cladocera</taxon>
        <taxon>Anomopoda</taxon>
        <taxon>Daphniidae</taxon>
        <taxon>Daphnia</taxon>
    </lineage>
</organism>
<dbReference type="SUPFAM" id="SSF53448">
    <property type="entry name" value="Nucleotide-diphospho-sugar transferases"/>
    <property type="match status" value="1"/>
</dbReference>
<proteinExistence type="predicted"/>
<dbReference type="Gene3D" id="3.90.550.10">
    <property type="entry name" value="Spore Coat Polysaccharide Biosynthesis Protein SpsA, Chain A"/>
    <property type="match status" value="1"/>
</dbReference>
<name>A0A8J2RBC5_9CRUS</name>
<feature type="domain" description="Glycosyltransferase 2-like" evidence="1">
    <location>
        <begin position="12"/>
        <end position="183"/>
    </location>
</feature>
<dbReference type="PANTHER" id="PTHR22916">
    <property type="entry name" value="GLYCOSYLTRANSFERASE"/>
    <property type="match status" value="1"/>
</dbReference>
<evidence type="ECO:0000259" key="1">
    <source>
        <dbReference type="Pfam" id="PF00535"/>
    </source>
</evidence>
<protein>
    <recommendedName>
        <fullName evidence="1">Glycosyltransferase 2-like domain-containing protein</fullName>
    </recommendedName>
</protein>
<dbReference type="OrthoDB" id="206708at2759"/>
<dbReference type="GO" id="GO:0016758">
    <property type="term" value="F:hexosyltransferase activity"/>
    <property type="evidence" value="ECO:0007669"/>
    <property type="project" value="UniProtKB-ARBA"/>
</dbReference>
<dbReference type="InterPro" id="IPR001173">
    <property type="entry name" value="Glyco_trans_2-like"/>
</dbReference>
<dbReference type="Proteomes" id="UP000789390">
    <property type="component" value="Unassembled WGS sequence"/>
</dbReference>
<reference evidence="2" key="1">
    <citation type="submission" date="2021-11" db="EMBL/GenBank/DDBJ databases">
        <authorList>
            <person name="Schell T."/>
        </authorList>
    </citation>
    <scope>NUCLEOTIDE SEQUENCE</scope>
    <source>
        <strain evidence="2">M5</strain>
    </source>
</reference>
<comment type="caution">
    <text evidence="2">The sequence shown here is derived from an EMBL/GenBank/DDBJ whole genome shotgun (WGS) entry which is preliminary data.</text>
</comment>
<accession>A0A8J2RBC5</accession>
<dbReference type="InterPro" id="IPR029044">
    <property type="entry name" value="Nucleotide-diphossugar_trans"/>
</dbReference>
<evidence type="ECO:0000313" key="3">
    <source>
        <dbReference type="Proteomes" id="UP000789390"/>
    </source>
</evidence>
<sequence>MESVNDQYDIAIILPVYNASSWLPDCLRSIACQVKKKLKVELSVFDDGSTDDSLDVIKKWKPVLEAEGFKVLIGGHNEPAPKGVGFAKNQSIKQSSGEYLCFQDSDDEMKPDRLSLQYNANVEHPDSIIGSKFDRDPPESTIRYTLWANNLTPEQLNHQVLTSHGPTIIMPTWFCSREIFNRIGGFSEKGKGTPEDLIFFYRHLDLKGRIYRVDEVLLVYRYHPLQTTFSIDEKVIWDLRLARLEQHYLEKWSDGFTIWNAGKQGRRLYRSLQEQYRSRVVSFCDVDVKKIRQGNYIYENSELRPKPKVPIVHFTTAKPPFVICVKMDLTKGEFEKNLHSLNLLENVDYVMFS</sequence>
<gene>
    <name evidence="2" type="ORF">DGAL_LOCUS428</name>
</gene>
<dbReference type="EMBL" id="CAKKLH010000002">
    <property type="protein sequence ID" value="CAH0098376.1"/>
    <property type="molecule type" value="Genomic_DNA"/>
</dbReference>